<evidence type="ECO:0000259" key="5">
    <source>
        <dbReference type="Pfam" id="PF13490"/>
    </source>
</evidence>
<accession>A0ABW3DF07</accession>
<feature type="compositionally biased region" description="Polar residues" evidence="3">
    <location>
        <begin position="193"/>
        <end position="202"/>
    </location>
</feature>
<feature type="compositionally biased region" description="Polar residues" evidence="3">
    <location>
        <begin position="257"/>
        <end position="270"/>
    </location>
</feature>
<comment type="similarity">
    <text evidence="1">Belongs to the zinc-associated anti-sigma factor (ZAS) superfamily. Anti-sigma-W factor family.</text>
</comment>
<dbReference type="EMBL" id="JBHTIU010000081">
    <property type="protein sequence ID" value="MFD0871496.1"/>
    <property type="molecule type" value="Genomic_DNA"/>
</dbReference>
<organism evidence="6 7">
    <name type="scientific">Paenibacillus residui</name>
    <dbReference type="NCBI Taxonomy" id="629724"/>
    <lineage>
        <taxon>Bacteria</taxon>
        <taxon>Bacillati</taxon>
        <taxon>Bacillota</taxon>
        <taxon>Bacilli</taxon>
        <taxon>Bacillales</taxon>
        <taxon>Paenibacillaceae</taxon>
        <taxon>Paenibacillus</taxon>
    </lineage>
</organism>
<feature type="compositionally biased region" description="Basic and acidic residues" evidence="3">
    <location>
        <begin position="224"/>
        <end position="236"/>
    </location>
</feature>
<gene>
    <name evidence="6" type="ORF">ACFQ03_20355</name>
</gene>
<dbReference type="Gene3D" id="1.10.10.1320">
    <property type="entry name" value="Anti-sigma factor, zinc-finger domain"/>
    <property type="match status" value="1"/>
</dbReference>
<evidence type="ECO:0000256" key="1">
    <source>
        <dbReference type="ARBA" id="ARBA00024353"/>
    </source>
</evidence>
<evidence type="ECO:0000313" key="6">
    <source>
        <dbReference type="EMBL" id="MFD0871496.1"/>
    </source>
</evidence>
<keyword evidence="4" id="KW-1133">Transmembrane helix</keyword>
<keyword evidence="7" id="KW-1185">Reference proteome</keyword>
<protein>
    <recommendedName>
        <fullName evidence="2">Anti-sigma-W factor RsiW</fullName>
    </recommendedName>
</protein>
<evidence type="ECO:0000256" key="3">
    <source>
        <dbReference type="SAM" id="MobiDB-lite"/>
    </source>
</evidence>
<feature type="transmembrane region" description="Helical" evidence="4">
    <location>
        <begin position="106"/>
        <end position="126"/>
    </location>
</feature>
<feature type="compositionally biased region" description="Low complexity" evidence="3">
    <location>
        <begin position="161"/>
        <end position="174"/>
    </location>
</feature>
<name>A0ABW3DF07_9BACL</name>
<dbReference type="Pfam" id="PF13490">
    <property type="entry name" value="zf-HC2"/>
    <property type="match status" value="1"/>
</dbReference>
<feature type="domain" description="Putative zinc-finger" evidence="5">
    <location>
        <begin position="3"/>
        <end position="37"/>
    </location>
</feature>
<keyword evidence="4" id="KW-0812">Transmembrane</keyword>
<keyword evidence="4" id="KW-0472">Membrane</keyword>
<reference evidence="7" key="1">
    <citation type="journal article" date="2019" name="Int. J. Syst. Evol. Microbiol.">
        <title>The Global Catalogue of Microorganisms (GCM) 10K type strain sequencing project: providing services to taxonomists for standard genome sequencing and annotation.</title>
        <authorList>
            <consortium name="The Broad Institute Genomics Platform"/>
            <consortium name="The Broad Institute Genome Sequencing Center for Infectious Disease"/>
            <person name="Wu L."/>
            <person name="Ma J."/>
        </authorList>
    </citation>
    <scope>NUCLEOTIDE SEQUENCE [LARGE SCALE GENOMIC DNA]</scope>
    <source>
        <strain evidence="7">CCUG 57263</strain>
    </source>
</reference>
<dbReference type="InterPro" id="IPR041916">
    <property type="entry name" value="Anti_sigma_zinc_sf"/>
</dbReference>
<dbReference type="Proteomes" id="UP001597120">
    <property type="component" value="Unassembled WGS sequence"/>
</dbReference>
<proteinExistence type="inferred from homology"/>
<dbReference type="RefSeq" id="WP_379290538.1">
    <property type="nucleotide sequence ID" value="NZ_JBHTIU010000081.1"/>
</dbReference>
<evidence type="ECO:0000256" key="4">
    <source>
        <dbReference type="SAM" id="Phobius"/>
    </source>
</evidence>
<evidence type="ECO:0000313" key="7">
    <source>
        <dbReference type="Proteomes" id="UP001597120"/>
    </source>
</evidence>
<evidence type="ECO:0000256" key="2">
    <source>
        <dbReference type="ARBA" id="ARBA00024438"/>
    </source>
</evidence>
<sequence length="407" mass="44536">MKCHEVEELLQRHLDSDLSPEEEIKLFTHTEQCESCAAQLQMLEKLSAGLESLPEVTPPIGIVDSILPKLMELEPAANPQQAEPGLHGRPEISAKPRTTGKRPRRLLWTAVSGVAAAGIALGIYIFDLPETGTQRADLPLREEASRTYHLPAQSESDAGTSSSSQQQESEGHQSPVMGDLSKEIGPAPAETPSPDTDTSQQNKLEEEPEIGLQERSITGMRNQQQEKNDPAAKLPRDNPPAEPEPKMDQQEGPDFAASQQVPDNLTSQDGVQEMKEKSSYGQDTPPAEAERDELSDSTEQAPIVEKSLAGEASEADAGQYGFGSMSMGAEELPSPDGSSVAVIEDRRVTVKDTEGNLLFKSVREWKPEDQLRLVKWLDDRQLIYEVESESGTTSYTVDILEQTEAKN</sequence>
<dbReference type="InterPro" id="IPR027383">
    <property type="entry name" value="Znf_put"/>
</dbReference>
<comment type="caution">
    <text evidence="6">The sequence shown here is derived from an EMBL/GenBank/DDBJ whole genome shotgun (WGS) entry which is preliminary data.</text>
</comment>
<feature type="region of interest" description="Disordered" evidence="3">
    <location>
        <begin position="150"/>
        <end position="339"/>
    </location>
</feature>
<feature type="region of interest" description="Disordered" evidence="3">
    <location>
        <begin position="77"/>
        <end position="101"/>
    </location>
</feature>